<dbReference type="RefSeq" id="WP_208850331.1">
    <property type="nucleotide sequence ID" value="NZ_JAGGDJ010000038.1"/>
</dbReference>
<accession>A0ABS3WHC7</accession>
<gene>
    <name evidence="2" type="ORF">I8J29_26250</name>
</gene>
<keyword evidence="3" id="KW-1185">Reference proteome</keyword>
<feature type="signal peptide" evidence="1">
    <location>
        <begin position="1"/>
        <end position="25"/>
    </location>
</feature>
<feature type="chain" id="PRO_5047172357" description="Copper amine oxidase-like protein" evidence="1">
    <location>
        <begin position="26"/>
        <end position="162"/>
    </location>
</feature>
<name>A0ABS3WHC7_9BACL</name>
<proteinExistence type="predicted"/>
<organism evidence="2 3">
    <name type="scientific">Paenibacillus artemisiicola</name>
    <dbReference type="NCBI Taxonomy" id="1172618"/>
    <lineage>
        <taxon>Bacteria</taxon>
        <taxon>Bacillati</taxon>
        <taxon>Bacillota</taxon>
        <taxon>Bacilli</taxon>
        <taxon>Bacillales</taxon>
        <taxon>Paenibacillaceae</taxon>
        <taxon>Paenibacillus</taxon>
    </lineage>
</organism>
<evidence type="ECO:0008006" key="4">
    <source>
        <dbReference type="Google" id="ProtNLM"/>
    </source>
</evidence>
<dbReference type="EMBL" id="JAGGDJ010000038">
    <property type="protein sequence ID" value="MBO7747695.1"/>
    <property type="molecule type" value="Genomic_DNA"/>
</dbReference>
<evidence type="ECO:0000313" key="2">
    <source>
        <dbReference type="EMBL" id="MBO7747695.1"/>
    </source>
</evidence>
<dbReference type="Proteomes" id="UP000670947">
    <property type="component" value="Unassembled WGS sequence"/>
</dbReference>
<keyword evidence="1" id="KW-0732">Signal</keyword>
<comment type="caution">
    <text evidence="2">The sequence shown here is derived from an EMBL/GenBank/DDBJ whole genome shotgun (WGS) entry which is preliminary data.</text>
</comment>
<dbReference type="Gene3D" id="3.30.457.10">
    <property type="entry name" value="Copper amine oxidase-like, N-terminal domain"/>
    <property type="match status" value="1"/>
</dbReference>
<evidence type="ECO:0000256" key="1">
    <source>
        <dbReference type="SAM" id="SignalP"/>
    </source>
</evidence>
<reference evidence="2 3" key="1">
    <citation type="submission" date="2021-03" db="EMBL/GenBank/DDBJ databases">
        <title>Paenibacillus artemisicola MWE-103 whole genome sequence.</title>
        <authorList>
            <person name="Ham Y.J."/>
        </authorList>
    </citation>
    <scope>NUCLEOTIDE SEQUENCE [LARGE SCALE GENOMIC DNA]</scope>
    <source>
        <strain evidence="2 3">MWE-103</strain>
    </source>
</reference>
<protein>
    <recommendedName>
        <fullName evidence="4">Copper amine oxidase-like protein</fullName>
    </recommendedName>
</protein>
<dbReference type="InterPro" id="IPR036582">
    <property type="entry name" value="Mao_N_sf"/>
</dbReference>
<sequence>MNRSLKRAIAPALALAVMVPAMAYAADMNGDSSMTAKVDYSRVTVVKKDGHELVPLRQIAMSLGYGVDWTKQAVVLTRTGMTGMGMGMQNSDMTDMTDASGMNAMTDRSGMKPQPYAVTLMPGSTRVMAGMAAKTADYAPVVIMGKTYVTKPFVETFLAMTP</sequence>
<evidence type="ECO:0000313" key="3">
    <source>
        <dbReference type="Proteomes" id="UP000670947"/>
    </source>
</evidence>